<evidence type="ECO:0000256" key="10">
    <source>
        <dbReference type="ARBA" id="ARBA00023014"/>
    </source>
</evidence>
<dbReference type="Gene3D" id="3.30.70.20">
    <property type="match status" value="1"/>
</dbReference>
<dbReference type="InterPro" id="IPR017896">
    <property type="entry name" value="4Fe4S_Fe-S-bd"/>
</dbReference>
<dbReference type="SUPFAM" id="SSF54862">
    <property type="entry name" value="4Fe-4S ferredoxins"/>
    <property type="match status" value="1"/>
</dbReference>
<keyword evidence="5 12" id="KW-0479">Metal-binding</keyword>
<dbReference type="PANTHER" id="PTHR10617:SF107">
    <property type="entry name" value="ELECTRON TRANSFER FLAVOPROTEIN-UBIQUINONE OXIDOREDUCTASE, MITOCHONDRIAL"/>
    <property type="match status" value="1"/>
</dbReference>
<evidence type="ECO:0000256" key="3">
    <source>
        <dbReference type="ARBA" id="ARBA00022448"/>
    </source>
</evidence>
<keyword evidence="4 12" id="KW-0285">Flavoprotein</keyword>
<evidence type="ECO:0000256" key="4">
    <source>
        <dbReference type="ARBA" id="ARBA00022630"/>
    </source>
</evidence>
<sequence length="548" mass="60066">MAFDVVIVGAGPAGLSAACRLMQQARDAERELAVCVVEKGSEVGAHILSGAVIEPRALNELFPDWRDLGAPLNTAVTEDRIYLLKDADSARRIPKALVPKTMHNDGNYVASLGNLCRWLAERAEALGVEIFPGFAAAEVLYHEDGPLKGSVKGVATGDMGVTASGEQGLNYMPGMELHARYTLFSEGCRGHLGKQLIEKFALDKDVDPQHYGLGIKELWDIDPARHQPGLVVHGAGWPLEGDTNGGFFLYHAEDHQVVVGLIIDLNYRNPWLSPFDEFQRMKHHPLFARTLEGGKRVSYGARAIAKGGFNSLPKMTLPGALLLGCDAGTLNFAKIKGTHTAMKSGMLAAEAVFEALAGGDEGGQELSVFSEKFRHSWLYDELFRSRNFGPALHRFGTVLGSAFNVIDHNLFGGKIPVTLHDRRQDHAELKPAAECQRFPYPKPDGKLSFDKLSSVFLSNTNHEEDQPSHLRLKDAQIPLSTNLPKWAEPAQRYCPAGVYEVIDEAEGRRFQINAQNCVHCKTCDIKDPSQNIRWVVPEGGGGPNYPNM</sequence>
<name>A0ABP6VMV2_9GAMM</name>
<evidence type="ECO:0000256" key="8">
    <source>
        <dbReference type="ARBA" id="ARBA00023002"/>
    </source>
</evidence>
<evidence type="ECO:0000256" key="1">
    <source>
        <dbReference type="ARBA" id="ARBA00001974"/>
    </source>
</evidence>
<dbReference type="InterPro" id="IPR040156">
    <property type="entry name" value="ETF-QO"/>
</dbReference>
<keyword evidence="9 12" id="KW-0408">Iron</keyword>
<dbReference type="EC" id="1.5.5.1" evidence="12"/>
<comment type="function">
    <text evidence="2 12">Accepts electrons from ETF and reduces ubiquinone.</text>
</comment>
<organism evidence="14 15">
    <name type="scientific">Zobellella aerophila</name>
    <dbReference type="NCBI Taxonomy" id="870480"/>
    <lineage>
        <taxon>Bacteria</taxon>
        <taxon>Pseudomonadati</taxon>
        <taxon>Pseudomonadota</taxon>
        <taxon>Gammaproteobacteria</taxon>
        <taxon>Aeromonadales</taxon>
        <taxon>Aeromonadaceae</taxon>
        <taxon>Zobellella</taxon>
    </lineage>
</organism>
<keyword evidence="7 12" id="KW-0249">Electron transport</keyword>
<gene>
    <name evidence="14" type="ORF">GCM10022394_15630</name>
</gene>
<comment type="catalytic activity">
    <reaction evidence="12">
        <text>a ubiquinone + reduced [electron-transfer flavoprotein] = a ubiquinol + oxidized [electron-transfer flavoprotein] + H(+)</text>
        <dbReference type="Rhea" id="RHEA:24052"/>
        <dbReference type="Rhea" id="RHEA-COMP:9565"/>
        <dbReference type="Rhea" id="RHEA-COMP:9566"/>
        <dbReference type="Rhea" id="RHEA-COMP:10685"/>
        <dbReference type="Rhea" id="RHEA-COMP:10686"/>
        <dbReference type="ChEBI" id="CHEBI:15378"/>
        <dbReference type="ChEBI" id="CHEBI:16389"/>
        <dbReference type="ChEBI" id="CHEBI:17976"/>
        <dbReference type="ChEBI" id="CHEBI:57692"/>
        <dbReference type="ChEBI" id="CHEBI:58307"/>
        <dbReference type="EC" id="1.5.5.1"/>
    </reaction>
</comment>
<dbReference type="Gene3D" id="3.30.9.90">
    <property type="match status" value="1"/>
</dbReference>
<evidence type="ECO:0000256" key="7">
    <source>
        <dbReference type="ARBA" id="ARBA00022982"/>
    </source>
</evidence>
<keyword evidence="6 12" id="KW-0274">FAD</keyword>
<evidence type="ECO:0000256" key="2">
    <source>
        <dbReference type="ARBA" id="ARBA00002819"/>
    </source>
</evidence>
<feature type="domain" description="4Fe-4S ferredoxin-type" evidence="13">
    <location>
        <begin position="508"/>
        <end position="537"/>
    </location>
</feature>
<evidence type="ECO:0000259" key="13">
    <source>
        <dbReference type="PROSITE" id="PS51379"/>
    </source>
</evidence>
<reference evidence="15" key="1">
    <citation type="journal article" date="2019" name="Int. J. Syst. Evol. Microbiol.">
        <title>The Global Catalogue of Microorganisms (GCM) 10K type strain sequencing project: providing services to taxonomists for standard genome sequencing and annotation.</title>
        <authorList>
            <consortium name="The Broad Institute Genomics Platform"/>
            <consortium name="The Broad Institute Genome Sequencing Center for Infectious Disease"/>
            <person name="Wu L."/>
            <person name="Ma J."/>
        </authorList>
    </citation>
    <scope>NUCLEOTIDE SEQUENCE [LARGE SCALE GENOMIC DNA]</scope>
    <source>
        <strain evidence="15">JCM 17110</strain>
    </source>
</reference>
<keyword evidence="15" id="KW-1185">Reference proteome</keyword>
<dbReference type="InterPro" id="IPR007859">
    <property type="entry name" value="ETF-QO/FixX_C"/>
</dbReference>
<evidence type="ECO:0000313" key="15">
    <source>
        <dbReference type="Proteomes" id="UP001500795"/>
    </source>
</evidence>
<dbReference type="Pfam" id="PF21162">
    <property type="entry name" value="ETFQO_UQ-bd"/>
    <property type="match status" value="1"/>
</dbReference>
<comment type="cofactor">
    <cofactor evidence="12">
        <name>[4Fe-4S] cluster</name>
        <dbReference type="ChEBI" id="CHEBI:49883"/>
    </cofactor>
    <text evidence="12">Binds 1 [4Fe-4S] cluster.</text>
</comment>
<evidence type="ECO:0000256" key="9">
    <source>
        <dbReference type="ARBA" id="ARBA00023004"/>
    </source>
</evidence>
<dbReference type="PANTHER" id="PTHR10617">
    <property type="entry name" value="ELECTRON TRANSFER FLAVOPROTEIN-UBIQUINONE OXIDOREDUCTASE"/>
    <property type="match status" value="1"/>
</dbReference>
<keyword evidence="11 12" id="KW-0830">Ubiquinone</keyword>
<evidence type="ECO:0000313" key="14">
    <source>
        <dbReference type="EMBL" id="GAA3536881.1"/>
    </source>
</evidence>
<comment type="cofactor">
    <cofactor evidence="1 12">
        <name>FAD</name>
        <dbReference type="ChEBI" id="CHEBI:57692"/>
    </cofactor>
</comment>
<dbReference type="EMBL" id="BAABCX010000002">
    <property type="protein sequence ID" value="GAA3536881.1"/>
    <property type="molecule type" value="Genomic_DNA"/>
</dbReference>
<accession>A0ABP6VMV2</accession>
<dbReference type="PRINTS" id="PR00420">
    <property type="entry name" value="RNGMNOXGNASE"/>
</dbReference>
<keyword evidence="3 12" id="KW-0813">Transport</keyword>
<evidence type="ECO:0000256" key="6">
    <source>
        <dbReference type="ARBA" id="ARBA00022827"/>
    </source>
</evidence>
<proteinExistence type="predicted"/>
<dbReference type="InterPro" id="IPR036188">
    <property type="entry name" value="FAD/NAD-bd_sf"/>
</dbReference>
<dbReference type="InterPro" id="IPR049398">
    <property type="entry name" value="ETF-QO/FixC_UQ-bd"/>
</dbReference>
<dbReference type="SUPFAM" id="SSF51905">
    <property type="entry name" value="FAD/NAD(P)-binding domain"/>
    <property type="match status" value="1"/>
</dbReference>
<keyword evidence="10 12" id="KW-0411">Iron-sulfur</keyword>
<comment type="caution">
    <text evidence="14">The sequence shown here is derived from an EMBL/GenBank/DDBJ whole genome shotgun (WGS) entry which is preliminary data.</text>
</comment>
<dbReference type="Pfam" id="PF13450">
    <property type="entry name" value="NAD_binding_8"/>
    <property type="match status" value="1"/>
</dbReference>
<evidence type="ECO:0000256" key="11">
    <source>
        <dbReference type="ARBA" id="ARBA00023075"/>
    </source>
</evidence>
<evidence type="ECO:0000256" key="5">
    <source>
        <dbReference type="ARBA" id="ARBA00022723"/>
    </source>
</evidence>
<protein>
    <recommendedName>
        <fullName evidence="12">Electron transfer flavoprotein-ubiquinone oxidoreductase</fullName>
        <shortName evidence="12">ETF-QO</shortName>
        <ecNumber evidence="12">1.5.5.1</ecNumber>
    </recommendedName>
</protein>
<dbReference type="PROSITE" id="PS51379">
    <property type="entry name" value="4FE4S_FER_2"/>
    <property type="match status" value="1"/>
</dbReference>
<evidence type="ECO:0000256" key="12">
    <source>
        <dbReference type="RuleBase" id="RU366068"/>
    </source>
</evidence>
<dbReference type="Gene3D" id="3.50.50.60">
    <property type="entry name" value="FAD/NAD(P)-binding domain"/>
    <property type="match status" value="1"/>
</dbReference>
<keyword evidence="8 12" id="KW-0560">Oxidoreductase</keyword>
<dbReference type="Pfam" id="PF05187">
    <property type="entry name" value="Fer4_ETF_QO"/>
    <property type="match status" value="1"/>
</dbReference>
<dbReference type="SUPFAM" id="SSF54373">
    <property type="entry name" value="FAD-linked reductases, C-terminal domain"/>
    <property type="match status" value="1"/>
</dbReference>
<dbReference type="Proteomes" id="UP001500795">
    <property type="component" value="Unassembled WGS sequence"/>
</dbReference>